<evidence type="ECO:0000313" key="3">
    <source>
        <dbReference type="Proteomes" id="UP000226155"/>
    </source>
</evidence>
<accession>A0A1I9S438</accession>
<proteinExistence type="predicted"/>
<protein>
    <submittedName>
        <fullName evidence="2">Uncharacterized protein</fullName>
    </submittedName>
</protein>
<evidence type="ECO:0000256" key="1">
    <source>
        <dbReference type="SAM" id="MobiDB-lite"/>
    </source>
</evidence>
<evidence type="ECO:0000313" key="2">
    <source>
        <dbReference type="EMBL" id="AOZ61332.1"/>
    </source>
</evidence>
<keyword evidence="3" id="KW-1185">Reference proteome</keyword>
<feature type="region of interest" description="Disordered" evidence="1">
    <location>
        <begin position="90"/>
        <end position="111"/>
    </location>
</feature>
<sequence>MSAVKAPRDVRVTARQSTPRDFIAAELSGVGTHRLEMDKGIPGWTDLDVKVEDLTGTHVPAGLADRQLEEMKVGTYIPRKASDRKVRVMNHTGPNSYHQAMKARAAKLAAR</sequence>
<dbReference type="EMBL" id="KX657793">
    <property type="protein sequence ID" value="AOZ61332.1"/>
    <property type="molecule type" value="Genomic_DNA"/>
</dbReference>
<organism evidence="2 3">
    <name type="scientific">Mycobacterium phage DarthPhader</name>
    <dbReference type="NCBI Taxonomy" id="1912975"/>
    <lineage>
        <taxon>Viruses</taxon>
        <taxon>Duplodnaviria</taxon>
        <taxon>Heunggongvirae</taxon>
        <taxon>Uroviricota</taxon>
        <taxon>Caudoviricetes</taxon>
        <taxon>Refugevirus</taxon>
        <taxon>Refugevirus darthphader</taxon>
    </lineage>
</organism>
<gene>
    <name evidence="2" type="ORF">SEA_DARTHPHADER_92</name>
</gene>
<name>A0A1I9S438_9CAUD</name>
<dbReference type="Proteomes" id="UP000226155">
    <property type="component" value="Segment"/>
</dbReference>
<reference evidence="3" key="1">
    <citation type="submission" date="2016-08" db="EMBL/GenBank/DDBJ databases">
        <authorList>
            <person name="Seilhamer J.J."/>
        </authorList>
    </citation>
    <scope>NUCLEOTIDE SEQUENCE [LARGE SCALE GENOMIC DNA]</scope>
</reference>
<feature type="compositionally biased region" description="Low complexity" evidence="1">
    <location>
        <begin position="100"/>
        <end position="111"/>
    </location>
</feature>